<evidence type="ECO:0000259" key="2">
    <source>
        <dbReference type="Pfam" id="PF13406"/>
    </source>
</evidence>
<dbReference type="AlphaFoldDB" id="A0A0F9XN10"/>
<evidence type="ECO:0000313" key="3">
    <source>
        <dbReference type="EMBL" id="KKN93553.1"/>
    </source>
</evidence>
<gene>
    <name evidence="3" type="ORF">LCGC14_0197420</name>
</gene>
<comment type="caution">
    <text evidence="3">The sequence shown here is derived from an EMBL/GenBank/DDBJ whole genome shotgun (WGS) entry which is preliminary data.</text>
</comment>
<sequence length="448" mass="50487">MTRLRFLKIFLSILLFLAFVLPGFQGLALTSQEERQALEKELEGLEEQITQYENDITKTQQEKKTLQNQIYILKSRIEKLNLQIQSSTVMIRDVGFQIKDTGYSIEVTGGNIGNSRQKLANILRLIYEEDQRSLFEALLLEDELSDFFENLAGLEALSIESAQLLQSIKKLKSQLEIQKENLDDEKIDLERLLAIQVLQKKEGEQVKLDKSYLLDKTKGKEAIYQKYLQETQAKAAEIRKRIFELVGVPEAPTFGEALDLAYYVESVTGVRPALVLAVLTQESNIGKNVGQCYLSNPKTGAGVRISNSDKEIPRVMKPSRDVSPFLNITKALGRDPYGTPVSCPMSFGWGGAMGPAQFIPSTWNIYKDRAAKITGKTADPWDIRDAFLAAALYLSDYGAANQTYNSEWKAVMIYFSGSTNPRYRFYGDSVMGLANKYQADIETIEKSQ</sequence>
<dbReference type="Gene3D" id="1.10.530.10">
    <property type="match status" value="1"/>
</dbReference>
<dbReference type="SUPFAM" id="SSF53955">
    <property type="entry name" value="Lysozyme-like"/>
    <property type="match status" value="1"/>
</dbReference>
<feature type="domain" description="Transglycosylase SLT" evidence="2">
    <location>
        <begin position="264"/>
        <end position="398"/>
    </location>
</feature>
<evidence type="ECO:0000256" key="1">
    <source>
        <dbReference type="SAM" id="Coils"/>
    </source>
</evidence>
<feature type="coiled-coil region" evidence="1">
    <location>
        <begin position="28"/>
        <end position="83"/>
    </location>
</feature>
<dbReference type="EMBL" id="LAZR01000085">
    <property type="protein sequence ID" value="KKN93553.1"/>
    <property type="molecule type" value="Genomic_DNA"/>
</dbReference>
<dbReference type="Gene3D" id="6.10.250.3150">
    <property type="match status" value="1"/>
</dbReference>
<name>A0A0F9XN10_9ZZZZ</name>
<dbReference type="InterPro" id="IPR023346">
    <property type="entry name" value="Lysozyme-like_dom_sf"/>
</dbReference>
<protein>
    <recommendedName>
        <fullName evidence="2">Transglycosylase SLT domain-containing protein</fullName>
    </recommendedName>
</protein>
<feature type="coiled-coil region" evidence="1">
    <location>
        <begin position="154"/>
        <end position="195"/>
    </location>
</feature>
<dbReference type="InterPro" id="IPR031304">
    <property type="entry name" value="SLT_2"/>
</dbReference>
<keyword evidence="1" id="KW-0175">Coiled coil</keyword>
<organism evidence="3">
    <name type="scientific">marine sediment metagenome</name>
    <dbReference type="NCBI Taxonomy" id="412755"/>
    <lineage>
        <taxon>unclassified sequences</taxon>
        <taxon>metagenomes</taxon>
        <taxon>ecological metagenomes</taxon>
    </lineage>
</organism>
<proteinExistence type="predicted"/>
<dbReference type="Pfam" id="PF13406">
    <property type="entry name" value="SLT_2"/>
    <property type="match status" value="1"/>
</dbReference>
<reference evidence="3" key="1">
    <citation type="journal article" date="2015" name="Nature">
        <title>Complex archaea that bridge the gap between prokaryotes and eukaryotes.</title>
        <authorList>
            <person name="Spang A."/>
            <person name="Saw J.H."/>
            <person name="Jorgensen S.L."/>
            <person name="Zaremba-Niedzwiedzka K."/>
            <person name="Martijn J."/>
            <person name="Lind A.E."/>
            <person name="van Eijk R."/>
            <person name="Schleper C."/>
            <person name="Guy L."/>
            <person name="Ettema T.J."/>
        </authorList>
    </citation>
    <scope>NUCLEOTIDE SEQUENCE</scope>
</reference>
<accession>A0A0F9XN10</accession>